<dbReference type="GO" id="GO:0008047">
    <property type="term" value="F:enzyme activator activity"/>
    <property type="evidence" value="ECO:0007669"/>
    <property type="project" value="InterPro"/>
</dbReference>
<dbReference type="GO" id="GO:0016485">
    <property type="term" value="P:protein processing"/>
    <property type="evidence" value="ECO:0007669"/>
    <property type="project" value="TreeGrafter"/>
</dbReference>
<dbReference type="InterPro" id="IPR000671">
    <property type="entry name" value="Peptidase_A31"/>
</dbReference>
<dbReference type="NCBIfam" id="TIGR00072">
    <property type="entry name" value="hydrog_prot"/>
    <property type="match status" value="1"/>
</dbReference>
<reference evidence="1 2" key="1">
    <citation type="journal article" date="2015" name="Appl. Environ. Microbiol.">
        <title>Aerobic and Anaerobic Thiosulfate Oxidation by a Cold-Adapted, Subglacial Chemoautotroph.</title>
        <authorList>
            <person name="Harrold Z.R."/>
            <person name="Skidmore M.L."/>
            <person name="Hamilton T.L."/>
            <person name="Desch L."/>
            <person name="Amada K."/>
            <person name="van Gelder W."/>
            <person name="Glover K."/>
            <person name="Roden E.E."/>
            <person name="Boyd E.S."/>
        </authorList>
    </citation>
    <scope>NUCLEOTIDE SEQUENCE [LARGE SCALE GENOMIC DNA]</scope>
    <source>
        <strain evidence="1 2">RG</strain>
    </source>
</reference>
<dbReference type="PANTHER" id="PTHR30302">
    <property type="entry name" value="HYDROGENASE 1 MATURATION PROTEASE"/>
    <property type="match status" value="1"/>
</dbReference>
<organism evidence="1 2">
    <name type="scientific">Thiobacillus denitrificans</name>
    <dbReference type="NCBI Taxonomy" id="36861"/>
    <lineage>
        <taxon>Bacteria</taxon>
        <taxon>Pseudomonadati</taxon>
        <taxon>Pseudomonadota</taxon>
        <taxon>Betaproteobacteria</taxon>
        <taxon>Nitrosomonadales</taxon>
        <taxon>Thiobacillaceae</taxon>
        <taxon>Thiobacillus</taxon>
    </lineage>
</organism>
<sequence length="171" mass="18195">MPRAEPVAPVLVFGWGNPSRGDDALGPMLLEQLDALLAATPLRGVELLTDFQLQVEHALDLAARQRVLFVDASLNGAAPFEVTALTAARDMSFSTHAMSPQAVMQVFRDLHGIEPPPCTLLAIRGERFELGEPPSEAARANLALAVAWTLRWLAAQNSGGAPMIPGEAAHA</sequence>
<dbReference type="PATRIC" id="fig|36861.3.peg.2606"/>
<comment type="caution">
    <text evidence="1">The sequence shown here is derived from an EMBL/GenBank/DDBJ whole genome shotgun (WGS) entry which is preliminary data.</text>
</comment>
<dbReference type="InterPro" id="IPR023430">
    <property type="entry name" value="Pept_HybD-like_dom_sf"/>
</dbReference>
<accession>A0A125BBV2</accession>
<dbReference type="PANTHER" id="PTHR30302:SF5">
    <property type="entry name" value="SLR1876 PROTEIN"/>
    <property type="match status" value="1"/>
</dbReference>
<dbReference type="Gene3D" id="3.40.50.1450">
    <property type="entry name" value="HybD-like"/>
    <property type="match status" value="1"/>
</dbReference>
<name>A0A125BBV2_THIDE</name>
<gene>
    <name evidence="1" type="ORF">ABW22_13925</name>
</gene>
<dbReference type="OrthoDB" id="9808862at2"/>
<proteinExistence type="predicted"/>
<dbReference type="AlphaFoldDB" id="A0A125BBV2"/>
<dbReference type="SUPFAM" id="SSF53163">
    <property type="entry name" value="HybD-like"/>
    <property type="match status" value="1"/>
</dbReference>
<evidence type="ECO:0000313" key="1">
    <source>
        <dbReference type="EMBL" id="KVW93499.1"/>
    </source>
</evidence>
<dbReference type="Proteomes" id="UP000064243">
    <property type="component" value="Unassembled WGS sequence"/>
</dbReference>
<keyword evidence="2" id="KW-1185">Reference proteome</keyword>
<dbReference type="CDD" id="cd06066">
    <property type="entry name" value="H2MP_NAD-link-bidir"/>
    <property type="match status" value="1"/>
</dbReference>
<dbReference type="GO" id="GO:0004175">
    <property type="term" value="F:endopeptidase activity"/>
    <property type="evidence" value="ECO:0007669"/>
    <property type="project" value="TreeGrafter"/>
</dbReference>
<evidence type="ECO:0000313" key="2">
    <source>
        <dbReference type="Proteomes" id="UP000064243"/>
    </source>
</evidence>
<dbReference type="EMBL" id="LDUG01000046">
    <property type="protein sequence ID" value="KVW93499.1"/>
    <property type="molecule type" value="Genomic_DNA"/>
</dbReference>
<protein>
    <submittedName>
        <fullName evidence="1">Ni/Fe hydrogenase</fullName>
    </submittedName>
</protein>